<gene>
    <name evidence="2" type="ORF">AOC05_14755</name>
</gene>
<dbReference type="EMBL" id="CP012677">
    <property type="protein sequence ID" value="ALE93296.1"/>
    <property type="molecule type" value="Genomic_DNA"/>
</dbReference>
<proteinExistence type="predicted"/>
<protein>
    <submittedName>
        <fullName evidence="2">Uncharacterized protein</fullName>
    </submittedName>
</protein>
<name>A0A0M4RQH2_9MICC</name>
<evidence type="ECO:0000313" key="3">
    <source>
        <dbReference type="Proteomes" id="UP000062833"/>
    </source>
</evidence>
<keyword evidence="1" id="KW-0472">Membrane</keyword>
<dbReference type="KEGG" id="aaq:AOC05_14755"/>
<evidence type="ECO:0000256" key="1">
    <source>
        <dbReference type="SAM" id="Phobius"/>
    </source>
</evidence>
<evidence type="ECO:0000313" key="2">
    <source>
        <dbReference type="EMBL" id="ALE93296.1"/>
    </source>
</evidence>
<dbReference type="Proteomes" id="UP000062833">
    <property type="component" value="Chromosome"/>
</dbReference>
<organism evidence="2 3">
    <name type="scientific">Arthrobacter alpinus</name>
    <dbReference type="NCBI Taxonomy" id="656366"/>
    <lineage>
        <taxon>Bacteria</taxon>
        <taxon>Bacillati</taxon>
        <taxon>Actinomycetota</taxon>
        <taxon>Actinomycetes</taxon>
        <taxon>Micrococcales</taxon>
        <taxon>Micrococcaceae</taxon>
        <taxon>Arthrobacter</taxon>
    </lineage>
</organism>
<keyword evidence="1" id="KW-0812">Transmembrane</keyword>
<keyword evidence="1" id="KW-1133">Transmembrane helix</keyword>
<dbReference type="AlphaFoldDB" id="A0A0M4RQH2"/>
<reference evidence="3" key="1">
    <citation type="submission" date="2015-09" db="EMBL/GenBank/DDBJ databases">
        <title>Complete genome of Arthrobacter alpinus strain R3.8.</title>
        <authorList>
            <person name="See-Too W.S."/>
            <person name="Chan K.G."/>
        </authorList>
    </citation>
    <scope>NUCLEOTIDE SEQUENCE [LARGE SCALE GENOMIC DNA]</scope>
    <source>
        <strain evidence="3">R3.8</strain>
    </source>
</reference>
<feature type="transmembrane region" description="Helical" evidence="1">
    <location>
        <begin position="29"/>
        <end position="51"/>
    </location>
</feature>
<dbReference type="PATRIC" id="fig|656366.3.peg.3179"/>
<keyword evidence="3" id="KW-1185">Reference proteome</keyword>
<sequence length="158" mass="16827">MPGTDGRHESPHEQNRASTPLELLFGLRFAIACGVAAGLLSFTFSWFAGAYDILNSALHRISGVVVAYVRQLPAFKGSVDGEASGVKQLGFAVFLGGVQFEEVVIMPIVSVGLLTEPPMLNLTLRPAGSATISWVSVPDRARRSSPVTTNFIPFPARG</sequence>
<accession>A0A0M4RQH2</accession>